<name>A0A9D4U0L9_CHLVU</name>
<comment type="caution">
    <text evidence="1">The sequence shown here is derived from an EMBL/GenBank/DDBJ whole genome shotgun (WGS) entry which is preliminary data.</text>
</comment>
<reference evidence="1" key="2">
    <citation type="submission" date="2020-11" db="EMBL/GenBank/DDBJ databases">
        <authorList>
            <person name="Cecchin M."/>
            <person name="Marcolungo L."/>
            <person name="Rossato M."/>
            <person name="Girolomoni L."/>
            <person name="Cosentino E."/>
            <person name="Cuine S."/>
            <person name="Li-Beisson Y."/>
            <person name="Delledonne M."/>
            <person name="Ballottari M."/>
        </authorList>
    </citation>
    <scope>NUCLEOTIDE SEQUENCE</scope>
    <source>
        <strain evidence="1">211/11P</strain>
        <tissue evidence="1">Whole cell</tissue>
    </source>
</reference>
<dbReference type="PANTHER" id="PTHR37910:SF2">
    <property type="entry name" value="EXPRESSED PROTEIN"/>
    <property type="match status" value="1"/>
</dbReference>
<dbReference type="Gene3D" id="1.25.40.10">
    <property type="entry name" value="Tetratricopeptide repeat domain"/>
    <property type="match status" value="1"/>
</dbReference>
<protein>
    <submittedName>
        <fullName evidence="1">Uncharacterized protein</fullName>
    </submittedName>
</protein>
<evidence type="ECO:0000313" key="1">
    <source>
        <dbReference type="EMBL" id="KAI3438764.1"/>
    </source>
</evidence>
<gene>
    <name evidence="1" type="ORF">D9Q98_001182</name>
</gene>
<accession>A0A9D4U0L9</accession>
<dbReference type="OrthoDB" id="508390at2759"/>
<dbReference type="EMBL" id="SIDB01000001">
    <property type="protein sequence ID" value="KAI3438764.1"/>
    <property type="molecule type" value="Genomic_DNA"/>
</dbReference>
<sequence length="239" mass="26047">MTACRACLMGPARQAHSIPALQPPPARPAAWWQSSSLSRATGICLAGLVVTAQLPPPAVASVLHASEVLQQRAQALEELAARYQARSAAPQLRYQEESVPQRLARLQQLTAEGSAAAAAGNYAAALAAYDSVVKQFPDFATTEYARLSRALLLYQLGRTSDAILQLEDLEVALRGYSEVHAALAAVLYTERPALLDQAETQWEIAMEFNPKFSDPSWVAANKHWPPRLMTALDRFLNLK</sequence>
<dbReference type="AlphaFoldDB" id="A0A9D4U0L9"/>
<dbReference type="SUPFAM" id="SSF48452">
    <property type="entry name" value="TPR-like"/>
    <property type="match status" value="1"/>
</dbReference>
<dbReference type="PANTHER" id="PTHR37910">
    <property type="entry name" value="EXPRESSED PROTEIN"/>
    <property type="match status" value="1"/>
</dbReference>
<keyword evidence="2" id="KW-1185">Reference proteome</keyword>
<organism evidence="1 2">
    <name type="scientific">Chlorella vulgaris</name>
    <name type="common">Green alga</name>
    <dbReference type="NCBI Taxonomy" id="3077"/>
    <lineage>
        <taxon>Eukaryota</taxon>
        <taxon>Viridiplantae</taxon>
        <taxon>Chlorophyta</taxon>
        <taxon>core chlorophytes</taxon>
        <taxon>Trebouxiophyceae</taxon>
        <taxon>Chlorellales</taxon>
        <taxon>Chlorellaceae</taxon>
        <taxon>Chlorella clade</taxon>
        <taxon>Chlorella</taxon>
    </lineage>
</organism>
<evidence type="ECO:0000313" key="2">
    <source>
        <dbReference type="Proteomes" id="UP001055712"/>
    </source>
</evidence>
<dbReference type="Proteomes" id="UP001055712">
    <property type="component" value="Unassembled WGS sequence"/>
</dbReference>
<reference evidence="1" key="1">
    <citation type="journal article" date="2019" name="Plant J.">
        <title>Chlorella vulgaris genome assembly and annotation reveals the molecular basis for metabolic acclimation to high light conditions.</title>
        <authorList>
            <person name="Cecchin M."/>
            <person name="Marcolungo L."/>
            <person name="Rossato M."/>
            <person name="Girolomoni L."/>
            <person name="Cosentino E."/>
            <person name="Cuine S."/>
            <person name="Li-Beisson Y."/>
            <person name="Delledonne M."/>
            <person name="Ballottari M."/>
        </authorList>
    </citation>
    <scope>NUCLEOTIDE SEQUENCE</scope>
    <source>
        <strain evidence="1">211/11P</strain>
    </source>
</reference>
<dbReference type="InterPro" id="IPR011990">
    <property type="entry name" value="TPR-like_helical_dom_sf"/>
</dbReference>
<proteinExistence type="predicted"/>